<dbReference type="Proteomes" id="UP000237771">
    <property type="component" value="Unassembled WGS sequence"/>
</dbReference>
<evidence type="ECO:0000313" key="4">
    <source>
        <dbReference type="Proteomes" id="UP000184384"/>
    </source>
</evidence>
<gene>
    <name evidence="2" type="ORF">BC624_103349</name>
    <name evidence="3" type="ORF">SAMN05443373_108102</name>
</gene>
<proteinExistence type="predicted"/>
<evidence type="ECO:0000313" key="5">
    <source>
        <dbReference type="Proteomes" id="UP000237771"/>
    </source>
</evidence>
<keyword evidence="1" id="KW-0812">Transmembrane</keyword>
<dbReference type="EMBL" id="FQWO01000008">
    <property type="protein sequence ID" value="SHH16439.1"/>
    <property type="molecule type" value="Genomic_DNA"/>
</dbReference>
<name>A0A1M5QRQ5_9FLAO</name>
<evidence type="ECO:0000313" key="2">
    <source>
        <dbReference type="EMBL" id="PRZ25256.1"/>
    </source>
</evidence>
<accession>A0A1M5QRQ5</accession>
<evidence type="ECO:0000256" key="1">
    <source>
        <dbReference type="SAM" id="Phobius"/>
    </source>
</evidence>
<reference evidence="4" key="1">
    <citation type="submission" date="2016-11" db="EMBL/GenBank/DDBJ databases">
        <authorList>
            <person name="Varghese N."/>
            <person name="Submissions S."/>
        </authorList>
    </citation>
    <scope>NUCLEOTIDE SEQUENCE [LARGE SCALE GENOMIC DNA]</scope>
    <source>
        <strain evidence="4">DSM 19729</strain>
    </source>
</reference>
<dbReference type="STRING" id="280093.SAMN05443373_108102"/>
<sequence length="123" mass="13830">MKKKNSMNNFFTHNDNKKSFTFYFVVAIVLLFNVTAFGQSVEQNAVVSTANETTHEIKQETSVRNSNLEFVLWFMTSKQNPNSTISTEGANAKKQIMTSGLTPNRLLIKAFLKKAVNFESALA</sequence>
<evidence type="ECO:0000313" key="3">
    <source>
        <dbReference type="EMBL" id="SHH16439.1"/>
    </source>
</evidence>
<protein>
    <submittedName>
        <fullName evidence="3">Uncharacterized protein</fullName>
    </submittedName>
</protein>
<feature type="transmembrane region" description="Helical" evidence="1">
    <location>
        <begin position="20"/>
        <end position="38"/>
    </location>
</feature>
<keyword evidence="5" id="KW-1185">Reference proteome</keyword>
<dbReference type="Proteomes" id="UP000184384">
    <property type="component" value="Unassembled WGS sequence"/>
</dbReference>
<organism evidence="3 4">
    <name type="scientific">Flavobacterium granuli</name>
    <dbReference type="NCBI Taxonomy" id="280093"/>
    <lineage>
        <taxon>Bacteria</taxon>
        <taxon>Pseudomonadati</taxon>
        <taxon>Bacteroidota</taxon>
        <taxon>Flavobacteriia</taxon>
        <taxon>Flavobacteriales</taxon>
        <taxon>Flavobacteriaceae</taxon>
        <taxon>Flavobacterium</taxon>
    </lineage>
</organism>
<dbReference type="AlphaFoldDB" id="A0A1M5QRQ5"/>
<reference evidence="2 5" key="3">
    <citation type="submission" date="2018-03" db="EMBL/GenBank/DDBJ databases">
        <title>Genomic Encyclopedia of Archaeal and Bacterial Type Strains, Phase II (KMG-II): from individual species to whole genera.</title>
        <authorList>
            <person name="Goeker M."/>
        </authorList>
    </citation>
    <scope>NUCLEOTIDE SEQUENCE [LARGE SCALE GENOMIC DNA]</scope>
    <source>
        <strain evidence="2 5">DSM 17797</strain>
    </source>
</reference>
<reference evidence="3" key="2">
    <citation type="submission" date="2016-11" db="EMBL/GenBank/DDBJ databases">
        <authorList>
            <person name="Jaros S."/>
            <person name="Januszkiewicz K."/>
            <person name="Wedrychowicz H."/>
        </authorList>
    </citation>
    <scope>NUCLEOTIDE SEQUENCE [LARGE SCALE GENOMIC DNA]</scope>
    <source>
        <strain evidence="3">DSM 19729</strain>
    </source>
</reference>
<keyword evidence="1" id="KW-0472">Membrane</keyword>
<keyword evidence="1" id="KW-1133">Transmembrane helix</keyword>
<dbReference type="EMBL" id="PVUB01000003">
    <property type="protein sequence ID" value="PRZ25256.1"/>
    <property type="molecule type" value="Genomic_DNA"/>
</dbReference>